<gene>
    <name evidence="11" type="ORF">TCM_030753</name>
</gene>
<sequence>MAMASLLYCYLIAAKIPKGLLRLLSLIPVITLLSIIPFNLHSFHIGVPTWCYLAWLANFKLLLFAFEQGPLSSPSSLSPWGFLAFLLTAAFPFKIKQNLSKTNSKALPNSISEASNKAVLLALVLHCYSYKQYFHQQVLLTFYFLYSYFSIQLLLAVGAIPGQLILGLELEPQFNAPLLSTSLQDFWGHRWNLRVSDLLRAAVYDPVRHVSTRMIGPRWASLPAVFVTFFISGLVHELLYHYITRASPTWEVTLFFVLQGMWVDMEIVLKKKMVATNRFRLHRAVSGPLALAYIAVTAAWLSYTQILRHGIDEKITREFNLFVDFLEGTHSILRRNLVLH</sequence>
<evidence type="ECO:0000256" key="6">
    <source>
        <dbReference type="ARBA" id="ARBA00023098"/>
    </source>
</evidence>
<evidence type="ECO:0000256" key="9">
    <source>
        <dbReference type="SAM" id="Phobius"/>
    </source>
</evidence>
<feature type="transmembrane region" description="Helical" evidence="9">
    <location>
        <begin position="77"/>
        <end position="93"/>
    </location>
</feature>
<evidence type="ECO:0000256" key="1">
    <source>
        <dbReference type="ARBA" id="ARBA00004141"/>
    </source>
</evidence>
<reference evidence="11 12" key="1">
    <citation type="journal article" date="2013" name="Genome Biol.">
        <title>The genome sequence of the most widely cultivated cacao type and its use to identify candidate genes regulating pod color.</title>
        <authorList>
            <person name="Motamayor J.C."/>
            <person name="Mockaitis K."/>
            <person name="Schmutz J."/>
            <person name="Haiminen N."/>
            <person name="Iii D.L."/>
            <person name="Cornejo O."/>
            <person name="Findley S.D."/>
            <person name="Zheng P."/>
            <person name="Utro F."/>
            <person name="Royaert S."/>
            <person name="Saski C."/>
            <person name="Jenkins J."/>
            <person name="Podicheti R."/>
            <person name="Zhao M."/>
            <person name="Scheffler B.E."/>
            <person name="Stack J.C."/>
            <person name="Feltus F.A."/>
            <person name="Mustiga G.M."/>
            <person name="Amores F."/>
            <person name="Phillips W."/>
            <person name="Marelli J.P."/>
            <person name="May G.D."/>
            <person name="Shapiro H."/>
            <person name="Ma J."/>
            <person name="Bustamante C.D."/>
            <person name="Schnell R.J."/>
            <person name="Main D."/>
            <person name="Gilbert D."/>
            <person name="Parida L."/>
            <person name="Kuhn D.N."/>
        </authorList>
    </citation>
    <scope>NUCLEOTIDE SEQUENCE [LARGE SCALE GENOMIC DNA]</scope>
    <source>
        <strain evidence="12">cv. Matina 1-6</strain>
    </source>
</reference>
<dbReference type="eggNOG" id="ENOG502QSCR">
    <property type="taxonomic scope" value="Eukaryota"/>
</dbReference>
<keyword evidence="4 9" id="KW-0812">Transmembrane</keyword>
<protein>
    <submittedName>
        <fullName evidence="11">MBOAT family protein</fullName>
    </submittedName>
</protein>
<dbReference type="PANTHER" id="PTHR31595">
    <property type="entry name" value="LONG-CHAIN-ALCOHOL O-FATTY-ACYLTRANSFERASE 3-RELATED"/>
    <property type="match status" value="1"/>
</dbReference>
<comment type="subcellular location">
    <subcellularLocation>
        <location evidence="1">Membrane</location>
        <topology evidence="1">Multi-pass membrane protein</topology>
    </subcellularLocation>
</comment>
<evidence type="ECO:0000313" key="12">
    <source>
        <dbReference type="Proteomes" id="UP000026915"/>
    </source>
</evidence>
<feature type="domain" description="Wax synthase" evidence="10">
    <location>
        <begin position="171"/>
        <end position="257"/>
    </location>
</feature>
<dbReference type="GO" id="GO:0006629">
    <property type="term" value="P:lipid metabolic process"/>
    <property type="evidence" value="ECO:0007669"/>
    <property type="project" value="UniProtKB-KW"/>
</dbReference>
<keyword evidence="5 9" id="KW-1133">Transmembrane helix</keyword>
<proteinExistence type="inferred from homology"/>
<dbReference type="InterPro" id="IPR032805">
    <property type="entry name" value="Wax_synthase_dom"/>
</dbReference>
<dbReference type="Proteomes" id="UP000026915">
    <property type="component" value="Chromosome 7"/>
</dbReference>
<feature type="transmembrane region" description="Helical" evidence="9">
    <location>
        <begin position="47"/>
        <end position="65"/>
    </location>
</feature>
<feature type="transmembrane region" description="Helical" evidence="9">
    <location>
        <begin position="143"/>
        <end position="166"/>
    </location>
</feature>
<dbReference type="Pfam" id="PF13813">
    <property type="entry name" value="MBOAT_2"/>
    <property type="match status" value="1"/>
</dbReference>
<name>A0A061F4F3_THECC</name>
<dbReference type="AlphaFoldDB" id="A0A061F4F3"/>
<keyword evidence="12" id="KW-1185">Reference proteome</keyword>
<evidence type="ECO:0000256" key="4">
    <source>
        <dbReference type="ARBA" id="ARBA00022692"/>
    </source>
</evidence>
<dbReference type="OMA" id="QANEPYL"/>
<dbReference type="PANTHER" id="PTHR31595:SF71">
    <property type="entry name" value="LONG-CHAIN-ALCOHOL O-FATTY-ACYLTRANSFERASE 5-RELATED"/>
    <property type="match status" value="1"/>
</dbReference>
<accession>A0A061F4F3</accession>
<comment type="similarity">
    <text evidence="2">Belongs to the wax synthase family.</text>
</comment>
<evidence type="ECO:0000256" key="8">
    <source>
        <dbReference type="ARBA" id="ARBA00023315"/>
    </source>
</evidence>
<dbReference type="HOGENOM" id="CLU_045902_1_0_1"/>
<evidence type="ECO:0000256" key="7">
    <source>
        <dbReference type="ARBA" id="ARBA00023136"/>
    </source>
</evidence>
<evidence type="ECO:0000313" key="11">
    <source>
        <dbReference type="EMBL" id="EOY12175.1"/>
    </source>
</evidence>
<dbReference type="EMBL" id="CM001885">
    <property type="protein sequence ID" value="EOY12175.1"/>
    <property type="molecule type" value="Genomic_DNA"/>
</dbReference>
<dbReference type="Gramene" id="EOY12175">
    <property type="protein sequence ID" value="EOY12175"/>
    <property type="gene ID" value="TCM_030753"/>
</dbReference>
<feature type="transmembrane region" description="Helical" evidence="9">
    <location>
        <begin position="281"/>
        <end position="303"/>
    </location>
</feature>
<feature type="transmembrane region" description="Helical" evidence="9">
    <location>
        <begin position="20"/>
        <end position="40"/>
    </location>
</feature>
<evidence type="ECO:0000259" key="10">
    <source>
        <dbReference type="Pfam" id="PF13813"/>
    </source>
</evidence>
<evidence type="ECO:0000256" key="3">
    <source>
        <dbReference type="ARBA" id="ARBA00022679"/>
    </source>
</evidence>
<keyword evidence="6" id="KW-0443">Lipid metabolism</keyword>
<dbReference type="GO" id="GO:0016020">
    <property type="term" value="C:membrane"/>
    <property type="evidence" value="ECO:0007669"/>
    <property type="project" value="UniProtKB-SubCell"/>
</dbReference>
<keyword evidence="7 9" id="KW-0472">Membrane</keyword>
<keyword evidence="8" id="KW-0012">Acyltransferase</keyword>
<evidence type="ECO:0000256" key="5">
    <source>
        <dbReference type="ARBA" id="ARBA00022989"/>
    </source>
</evidence>
<dbReference type="InParanoid" id="A0A061F4F3"/>
<evidence type="ECO:0000256" key="2">
    <source>
        <dbReference type="ARBA" id="ARBA00007282"/>
    </source>
</evidence>
<keyword evidence="3" id="KW-0808">Transferase</keyword>
<dbReference type="InterPro" id="IPR044851">
    <property type="entry name" value="Wax_synthase"/>
</dbReference>
<dbReference type="GO" id="GO:0008374">
    <property type="term" value="F:O-acyltransferase activity"/>
    <property type="evidence" value="ECO:0007669"/>
    <property type="project" value="InterPro"/>
</dbReference>
<organism evidence="11 12">
    <name type="scientific">Theobroma cacao</name>
    <name type="common">Cacao</name>
    <name type="synonym">Cocoa</name>
    <dbReference type="NCBI Taxonomy" id="3641"/>
    <lineage>
        <taxon>Eukaryota</taxon>
        <taxon>Viridiplantae</taxon>
        <taxon>Streptophyta</taxon>
        <taxon>Embryophyta</taxon>
        <taxon>Tracheophyta</taxon>
        <taxon>Spermatophyta</taxon>
        <taxon>Magnoliopsida</taxon>
        <taxon>eudicotyledons</taxon>
        <taxon>Gunneridae</taxon>
        <taxon>Pentapetalae</taxon>
        <taxon>rosids</taxon>
        <taxon>malvids</taxon>
        <taxon>Malvales</taxon>
        <taxon>Malvaceae</taxon>
        <taxon>Byttnerioideae</taxon>
        <taxon>Theobroma</taxon>
    </lineage>
</organism>
<feature type="transmembrane region" description="Helical" evidence="9">
    <location>
        <begin position="222"/>
        <end position="243"/>
    </location>
</feature>